<dbReference type="PANTHER" id="PTHR31528:SF1">
    <property type="entry name" value="4-AMINO-5-HYDROXYMETHYL-2-METHYLPYRIMIDINE PHOSPHATE SYNTHASE THI11-RELATED"/>
    <property type="match status" value="1"/>
</dbReference>
<dbReference type="PANTHER" id="PTHR31528">
    <property type="entry name" value="4-AMINO-5-HYDROXYMETHYL-2-METHYLPYRIMIDINE PHOSPHATE SYNTHASE THI11-RELATED"/>
    <property type="match status" value="1"/>
</dbReference>
<dbReference type="Gene3D" id="1.10.287.130">
    <property type="match status" value="1"/>
</dbReference>
<dbReference type="GO" id="GO:0009228">
    <property type="term" value="P:thiamine biosynthetic process"/>
    <property type="evidence" value="ECO:0007669"/>
    <property type="project" value="UniProtKB-KW"/>
</dbReference>
<accession>Q30U02</accession>
<name>Q30U02_SULDN</name>
<dbReference type="PROSITE" id="PS50109">
    <property type="entry name" value="HIS_KIN"/>
    <property type="match status" value="1"/>
</dbReference>
<comment type="subunit">
    <text evidence="4">Homodimer.</text>
</comment>
<dbReference type="InterPro" id="IPR027939">
    <property type="entry name" value="NMT1/THI5"/>
</dbReference>
<evidence type="ECO:0000256" key="8">
    <source>
        <dbReference type="ARBA" id="ARBA00022977"/>
    </source>
</evidence>
<keyword evidence="12" id="KW-1133">Transmembrane helix</keyword>
<keyword evidence="8" id="KW-0784">Thiamine biosynthesis</keyword>
<dbReference type="AlphaFoldDB" id="Q30U02"/>
<keyword evidence="12" id="KW-0812">Transmembrane</keyword>
<dbReference type="Pfam" id="PF09084">
    <property type="entry name" value="NMT1"/>
    <property type="match status" value="1"/>
</dbReference>
<protein>
    <recommendedName>
        <fullName evidence="10">Thiamine pyrimidine synthase</fullName>
    </recommendedName>
</protein>
<dbReference type="Gene3D" id="3.40.190.10">
    <property type="entry name" value="Periplasmic binding protein-like II"/>
    <property type="match status" value="6"/>
</dbReference>
<keyword evidence="5 14" id="KW-0808">Transferase</keyword>
<dbReference type="RefSeq" id="WP_011371884.1">
    <property type="nucleotide sequence ID" value="NC_007575.1"/>
</dbReference>
<evidence type="ECO:0000256" key="2">
    <source>
        <dbReference type="ARBA" id="ARBA00004948"/>
    </source>
</evidence>
<reference evidence="14 15" key="1">
    <citation type="journal article" date="2008" name="Appl. Environ. Microbiol.">
        <title>Genome of the epsilonproteobacterial chemolithoautotroph Sulfurimonas denitrificans.</title>
        <authorList>
            <person name="Sievert S.M."/>
            <person name="Scott K.M."/>
            <person name="Klotz M.G."/>
            <person name="Chain P.S.G."/>
            <person name="Hauser L.J."/>
            <person name="Hemp J."/>
            <person name="Huegler M."/>
            <person name="Land M."/>
            <person name="Lapidus A."/>
            <person name="Larimer F.W."/>
            <person name="Lucas S."/>
            <person name="Malfatti S.A."/>
            <person name="Meyer F."/>
            <person name="Paulsen I.T."/>
            <person name="Ren Q."/>
            <person name="Simon J."/>
            <person name="Bailey K."/>
            <person name="Diaz E."/>
            <person name="Fitzpatrick K.A."/>
            <person name="Glover B."/>
            <person name="Gwatney N."/>
            <person name="Korajkic A."/>
            <person name="Long A."/>
            <person name="Mobberley J.M."/>
            <person name="Pantry S.N."/>
            <person name="Pazder G."/>
            <person name="Peterson S."/>
            <person name="Quintanilla J.D."/>
            <person name="Sprinkle R."/>
            <person name="Stephens J."/>
            <person name="Thomas P."/>
            <person name="Vaughn R."/>
            <person name="Weber M.J."/>
            <person name="Wooten L.L."/>
        </authorList>
    </citation>
    <scope>NUCLEOTIDE SEQUENCE [LARGE SCALE GENOMIC DNA]</scope>
    <source>
        <strain evidence="15">ATCC 33889 / DSM 1251</strain>
    </source>
</reference>
<dbReference type="GO" id="GO:0106344">
    <property type="term" value="F:4-amino-5-hydroxymethyl-2-methylpyrimidine phosphate synthase activity from histidine and PLP"/>
    <property type="evidence" value="ECO:0007669"/>
    <property type="project" value="RHEA"/>
</dbReference>
<evidence type="ECO:0000256" key="10">
    <source>
        <dbReference type="ARBA" id="ARBA00033171"/>
    </source>
</evidence>
<dbReference type="STRING" id="326298.Suden_0248"/>
<dbReference type="HOGENOM" id="CLU_000445_86_0_7"/>
<keyword evidence="12" id="KW-0472">Membrane</keyword>
<dbReference type="InterPro" id="IPR036890">
    <property type="entry name" value="HATPase_C_sf"/>
</dbReference>
<dbReference type="eggNOG" id="COG0715">
    <property type="taxonomic scope" value="Bacteria"/>
</dbReference>
<dbReference type="Pfam" id="PF00497">
    <property type="entry name" value="SBP_bac_3"/>
    <property type="match status" value="2"/>
</dbReference>
<comment type="function">
    <text evidence="1">Responsible for the formation of the pyrimidine heterocycle in the thiamine biosynthesis pathway. Catalyzes the formation of hydroxymethylpyrimidine phosphate (HMP-P) from histidine and pyridoxal phosphate (PLP). The protein uses PLP and the active site histidine to form HMP-P, generating an inactive enzyme. The enzyme can only undergo a single turnover, which suggests it is a suicide enzyme.</text>
</comment>
<dbReference type="GO" id="GO:0016301">
    <property type="term" value="F:kinase activity"/>
    <property type="evidence" value="ECO:0007669"/>
    <property type="project" value="UniProtKB-KW"/>
</dbReference>
<keyword evidence="7" id="KW-0663">Pyridoxal phosphate</keyword>
<evidence type="ECO:0000256" key="11">
    <source>
        <dbReference type="ARBA" id="ARBA00048179"/>
    </source>
</evidence>
<dbReference type="CDD" id="cd13708">
    <property type="entry name" value="PBP2_BvgS_like_1"/>
    <property type="match status" value="1"/>
</dbReference>
<dbReference type="InterPro" id="IPR005467">
    <property type="entry name" value="His_kinase_dom"/>
</dbReference>
<dbReference type="eggNOG" id="COG4191">
    <property type="taxonomic scope" value="Bacteria"/>
</dbReference>
<dbReference type="GO" id="GO:0046872">
    <property type="term" value="F:metal ion binding"/>
    <property type="evidence" value="ECO:0007669"/>
    <property type="project" value="UniProtKB-KW"/>
</dbReference>
<keyword evidence="6" id="KW-0479">Metal-binding</keyword>
<evidence type="ECO:0000256" key="5">
    <source>
        <dbReference type="ARBA" id="ARBA00022679"/>
    </source>
</evidence>
<comment type="similarity">
    <text evidence="3">Belongs to the NMT1/THI5 family.</text>
</comment>
<evidence type="ECO:0000256" key="4">
    <source>
        <dbReference type="ARBA" id="ARBA00011738"/>
    </source>
</evidence>
<dbReference type="KEGG" id="tdn:Suden_0248"/>
<dbReference type="OrthoDB" id="174578at2"/>
<keyword evidence="9" id="KW-0408">Iron</keyword>
<dbReference type="InterPro" id="IPR001638">
    <property type="entry name" value="Solute-binding_3/MltF_N"/>
</dbReference>
<evidence type="ECO:0000256" key="3">
    <source>
        <dbReference type="ARBA" id="ARBA00009406"/>
    </source>
</evidence>
<evidence type="ECO:0000256" key="6">
    <source>
        <dbReference type="ARBA" id="ARBA00022723"/>
    </source>
</evidence>
<gene>
    <name evidence="14" type="ordered locus">Suden_0248</name>
</gene>
<sequence>MQFIFRLLFITLATLSSLYSEQLQKVSLQLQWFDQFQFAGYYVAKEKGFYEDAGLDVSLLKFENSILPIKSILSGSATYGVGRSNLIIEKSNGKSVVLLASILQSSASVFVTTKDSNISTVKDFVGKRIMLSDDVVSDLGLRAMINKKNVPTGNIVVQKNSFDINDLINHKTDLMAAYLSNEPFLLEQKGVKYTIFDPKDYGLDVYSDILFTSQEEMNNNPQRVEAFTQASLKGWRYAFENIEETVALILEKYNSQNKSKEALLYEAAVLKKLAYANGAELGQLDMTKIEKIYDYYSSMGLIEKKIDFKSFVYQVKKPQISFSEQEREFILKHPEILLSDVQWEPFSSISGGNNSGVFKEYYDEIQKVSGLKFSFVQIGNAENFQLVLDALKEKKIDMIDGTGKTDARGEYALFAGPFMQVSLGIASLRDNPYTTLNSLESKKIAMASGGTAMEFIYQHFKNAKIYETESVDKALSLLSHRKIDAVIDNLAVVDYGILRYNNSNLLTTQIDDYDFKIYALIRSDYPLLQSIMQKSIEYIRSQEEIKINNTIINDALYRVPKQVSLSIAQKQYLSEKKEITMCVDPEWEPFESIDEKGVHQGIAADLIRLVSERTGVAIKLIKTATWEESLELSKTNKCDILSFLNQTPQREQWLIFSDTLLSDPNVIITREDHPYVVNLSEVHNETVALPQGTMLEERLRKDFPSLKIISAKTEEESMSMVSQKKADMTIRSLIVSANAIRKEGLFNLKIAGQPNNYENIFSIGVLKSEPILISILNKGIHSITDEEKEQIVNKHTAIVLQKESDEKVLKAAFYGTIFLLMVLALISLWNTLLRKKVKQEVTKNIEIKEQLFQKSKQAEIGNLIAGISHQWREPLSKLSSINLITIAKLKNGIPIDNETMLKQSDEIEKTIDFMSVTMQNFLMFYKKSTTKINFSALKSIEASLSIIETKLIDNSVTMEINGDEGILLYGIENEWMQVWLNLINNSIAIFIERKIATSKITINVTNEKITFCDNGGGMNMEQKHHGLGINMCHDIVSKYEKTFHLQNFENGICATILLMNIKTKS</sequence>
<dbReference type="EMBL" id="CP000153">
    <property type="protein sequence ID" value="ABB43529.1"/>
    <property type="molecule type" value="Genomic_DNA"/>
</dbReference>
<evidence type="ECO:0000256" key="1">
    <source>
        <dbReference type="ARBA" id="ARBA00003469"/>
    </source>
</evidence>
<dbReference type="Gene3D" id="3.30.565.10">
    <property type="entry name" value="Histidine kinase-like ATPase, C-terminal domain"/>
    <property type="match status" value="1"/>
</dbReference>
<evidence type="ECO:0000256" key="9">
    <source>
        <dbReference type="ARBA" id="ARBA00023004"/>
    </source>
</evidence>
<dbReference type="SUPFAM" id="SSF55874">
    <property type="entry name" value="ATPase domain of HSP90 chaperone/DNA topoisomerase II/histidine kinase"/>
    <property type="match status" value="1"/>
</dbReference>
<evidence type="ECO:0000256" key="7">
    <source>
        <dbReference type="ARBA" id="ARBA00022898"/>
    </source>
</evidence>
<dbReference type="eggNOG" id="COG0834">
    <property type="taxonomic scope" value="Bacteria"/>
</dbReference>
<proteinExistence type="inferred from homology"/>
<evidence type="ECO:0000313" key="15">
    <source>
        <dbReference type="Proteomes" id="UP000002714"/>
    </source>
</evidence>
<dbReference type="InterPro" id="IPR015168">
    <property type="entry name" value="SsuA/THI5"/>
</dbReference>
<organism evidence="14 15">
    <name type="scientific">Sulfurimonas denitrificans (strain ATCC 33889 / DSM 1251)</name>
    <name type="common">Thiomicrospira denitrificans (strain ATCC 33889 / DSM 1251)</name>
    <dbReference type="NCBI Taxonomy" id="326298"/>
    <lineage>
        <taxon>Bacteria</taxon>
        <taxon>Pseudomonadati</taxon>
        <taxon>Campylobacterota</taxon>
        <taxon>Epsilonproteobacteria</taxon>
        <taxon>Campylobacterales</taxon>
        <taxon>Sulfurimonadaceae</taxon>
        <taxon>Sulfurimonas</taxon>
    </lineage>
</organism>
<dbReference type="SUPFAM" id="SSF53850">
    <property type="entry name" value="Periplasmic binding protein-like II"/>
    <property type="match status" value="3"/>
</dbReference>
<evidence type="ECO:0000256" key="12">
    <source>
        <dbReference type="SAM" id="Phobius"/>
    </source>
</evidence>
<dbReference type="Proteomes" id="UP000002714">
    <property type="component" value="Chromosome"/>
</dbReference>
<dbReference type="CDD" id="cd01007">
    <property type="entry name" value="PBP2_BvgS_HisK_like"/>
    <property type="match status" value="1"/>
</dbReference>
<keyword evidence="14" id="KW-0418">Kinase</keyword>
<feature type="transmembrane region" description="Helical" evidence="12">
    <location>
        <begin position="811"/>
        <end position="833"/>
    </location>
</feature>
<keyword evidence="15" id="KW-1185">Reference proteome</keyword>
<comment type="pathway">
    <text evidence="2">Cofactor biosynthesis; thiamine diphosphate biosynthesis.</text>
</comment>
<dbReference type="SMART" id="SM00062">
    <property type="entry name" value="PBPb"/>
    <property type="match status" value="2"/>
</dbReference>
<comment type="catalytic activity">
    <reaction evidence="11">
        <text>N(6)-(pyridoxal phosphate)-L-lysyl-[4-amino-5-hydroxymethyl-2-methylpyrimidine phosphate synthase] + L-histidyl-[4-amino-5-hydroxymethyl-2-methylpyrimidine phosphate synthase] + 2 Fe(3+) + 4 H2O = L-lysyl-[4-amino-5-hydroxymethyl-2-methylpyrimidine phosphate synthase] + (2S)-2-amino-5-hydroxy-4-oxopentanoyl-[4-amino-5-hydroxymethyl-2-methylpyrimidine phosphate synthase] + 4-amino-2-methyl-5-(phosphooxymethyl)pyrimidine + 3-oxopropanoate + 2 Fe(2+) + 2 H(+)</text>
        <dbReference type="Rhea" id="RHEA:65756"/>
        <dbReference type="Rhea" id="RHEA-COMP:16892"/>
        <dbReference type="Rhea" id="RHEA-COMP:16893"/>
        <dbReference type="Rhea" id="RHEA-COMP:16894"/>
        <dbReference type="Rhea" id="RHEA-COMP:16895"/>
        <dbReference type="ChEBI" id="CHEBI:15377"/>
        <dbReference type="ChEBI" id="CHEBI:15378"/>
        <dbReference type="ChEBI" id="CHEBI:29033"/>
        <dbReference type="ChEBI" id="CHEBI:29034"/>
        <dbReference type="ChEBI" id="CHEBI:29969"/>
        <dbReference type="ChEBI" id="CHEBI:29979"/>
        <dbReference type="ChEBI" id="CHEBI:33190"/>
        <dbReference type="ChEBI" id="CHEBI:58354"/>
        <dbReference type="ChEBI" id="CHEBI:143915"/>
        <dbReference type="ChEBI" id="CHEBI:157692"/>
    </reaction>
    <physiologicalReaction direction="left-to-right" evidence="11">
        <dbReference type="Rhea" id="RHEA:65757"/>
    </physiologicalReaction>
</comment>
<feature type="domain" description="Histidine kinase" evidence="13">
    <location>
        <begin position="866"/>
        <end position="1062"/>
    </location>
</feature>
<evidence type="ECO:0000259" key="13">
    <source>
        <dbReference type="PROSITE" id="PS50109"/>
    </source>
</evidence>
<evidence type="ECO:0000313" key="14">
    <source>
        <dbReference type="EMBL" id="ABB43529.1"/>
    </source>
</evidence>